<sequence>MNRVLCVVIIALLVACGALSLGLNHYRDNAITYKAQRDKKVSELELANATITDMQQRQRNVAAVEKNIRIPLTGPQKAGIASFCPYNIGPGKCFPSTFYKRINAGDRKGACEAIRWWIKDGGRDCSIRSNNCYGQVIRRDQESALTCWGIDR</sequence>
<keyword evidence="1" id="KW-0378">Hydrolase</keyword>
<protein>
    <submittedName>
        <fullName evidence="1">Glycoside hydrolase family protein</fullName>
    </submittedName>
</protein>
<reference evidence="1" key="1">
    <citation type="submission" date="2025-01" db="EMBL/GenBank/DDBJ databases">
        <authorList>
            <person name="Sun R."/>
            <person name="Lian X."/>
        </authorList>
    </citation>
    <scope>NUCLEOTIDE SEQUENCE</scope>
    <source>
        <strain evidence="1">PS2Canimalfeces12</strain>
    </source>
</reference>
<evidence type="ECO:0000313" key="1">
    <source>
        <dbReference type="EMBL" id="XOW91842.1"/>
    </source>
</evidence>
<organism evidence="1 2">
    <name type="scientific">Escherichia coli</name>
    <dbReference type="NCBI Taxonomy" id="562"/>
    <lineage>
        <taxon>Bacteria</taxon>
        <taxon>Pseudomonadati</taxon>
        <taxon>Pseudomonadota</taxon>
        <taxon>Gammaproteobacteria</taxon>
        <taxon>Enterobacterales</taxon>
        <taxon>Enterobacteriaceae</taxon>
        <taxon>Escherichia</taxon>
    </lineage>
</organism>
<accession>A0ACD5GCK6</accession>
<name>A0ACD5GCK6_ECOLX</name>
<evidence type="ECO:0000313" key="2">
    <source>
        <dbReference type="Proteomes" id="UP001481170"/>
    </source>
</evidence>
<proteinExistence type="predicted"/>
<dbReference type="EMBL" id="CP180600">
    <property type="protein sequence ID" value="XOW91842.1"/>
    <property type="molecule type" value="Genomic_DNA"/>
</dbReference>
<gene>
    <name evidence="1" type="ORF">ABTZ31_021995</name>
</gene>
<dbReference type="Proteomes" id="UP001481170">
    <property type="component" value="Chromosome"/>
</dbReference>